<keyword evidence="2" id="KW-1185">Reference proteome</keyword>
<sequence length="384" mass="43450">MPKGQIKNSSVLQQEISTVMVPISSRHNYYATARKNIAKSIGDYFFIEANNQKIKEVMGCIGGYPVPALVSKELLNIDFQSLTEFTDIMLQAGLGLKLEGEFFAFNHTEVDGLEKDTLIFMRKLTYALTALRICYGIELVYDLLLQHEHVQTESYQSYLPQIQQLITDYEAGNTTENLADHTQSYYFQAKKIQKEIEQHHNQINQAKESFTECTQMAVATICEGLNKVGSLLIKANSEFPDQTWFGDGWSPFIIGLLKEIFSGYYSYAWLVSGSVSINENYFGLLTTELANYSMTMQDQMEHLKLALLREAGNEVNSLISTIQADASLHQVILTEQSTYYREPSFGLMFSGYLNALNRERTRAAERTLDIDFDADFSPGMGSSQ</sequence>
<comment type="caution">
    <text evidence="1">The sequence shown here is derived from an EMBL/GenBank/DDBJ whole genome shotgun (WGS) entry which is preliminary data.</text>
</comment>
<name>A0A0W0YKU3_9GAMM</name>
<organism evidence="1 2">
    <name type="scientific">Legionella shakespearei DSM 23087</name>
    <dbReference type="NCBI Taxonomy" id="1122169"/>
    <lineage>
        <taxon>Bacteria</taxon>
        <taxon>Pseudomonadati</taxon>
        <taxon>Pseudomonadota</taxon>
        <taxon>Gammaproteobacteria</taxon>
        <taxon>Legionellales</taxon>
        <taxon>Legionellaceae</taxon>
        <taxon>Legionella</taxon>
    </lineage>
</organism>
<dbReference type="PATRIC" id="fig|1122169.6.peg.2705"/>
<evidence type="ECO:0000313" key="1">
    <source>
        <dbReference type="EMBL" id="KTD57514.1"/>
    </source>
</evidence>
<dbReference type="eggNOG" id="ENOG5031E33">
    <property type="taxonomic scope" value="Bacteria"/>
</dbReference>
<reference evidence="1 2" key="1">
    <citation type="submission" date="2015-11" db="EMBL/GenBank/DDBJ databases">
        <title>Genomic analysis of 38 Legionella species identifies large and diverse effector repertoires.</title>
        <authorList>
            <person name="Burstein D."/>
            <person name="Amaro F."/>
            <person name="Zusman T."/>
            <person name="Lifshitz Z."/>
            <person name="Cohen O."/>
            <person name="Gilbert J.A."/>
            <person name="Pupko T."/>
            <person name="Shuman H.A."/>
            <person name="Segal G."/>
        </authorList>
    </citation>
    <scope>NUCLEOTIDE SEQUENCE [LARGE SCALE GENOMIC DNA]</scope>
    <source>
        <strain evidence="1 2">ATCC 49655</strain>
    </source>
</reference>
<dbReference type="EMBL" id="LNYW01000066">
    <property type="protein sequence ID" value="KTD57514.1"/>
    <property type="molecule type" value="Genomic_DNA"/>
</dbReference>
<proteinExistence type="predicted"/>
<protein>
    <recommendedName>
        <fullName evidence="3">Coiled-coil protein</fullName>
    </recommendedName>
</protein>
<accession>A0A0W0YKU3</accession>
<dbReference type="STRING" id="1122169.Lsha_2355"/>
<dbReference type="Proteomes" id="UP000054600">
    <property type="component" value="Unassembled WGS sequence"/>
</dbReference>
<dbReference type="OrthoDB" id="5653287at2"/>
<evidence type="ECO:0000313" key="2">
    <source>
        <dbReference type="Proteomes" id="UP000054600"/>
    </source>
</evidence>
<dbReference type="RefSeq" id="WP_018578320.1">
    <property type="nucleotide sequence ID" value="NZ_KB892434.1"/>
</dbReference>
<gene>
    <name evidence="1" type="ORF">Lsha_2355</name>
</gene>
<dbReference type="AlphaFoldDB" id="A0A0W0YKU3"/>
<evidence type="ECO:0008006" key="3">
    <source>
        <dbReference type="Google" id="ProtNLM"/>
    </source>
</evidence>